<sequence>MDALTPSVLAFSGSQKPRRNQPLQHSIRCQLSVFSSSSYFCSPQIWSTRSSSTSTFTSSFLVPGRSALDTCATGVSRQSTRVPTMAMEEKGRRSPSAQYNRTSDFALMAVLQACSRARAASCLHCRSHGCTPHARLPASAISRAGGRSLAACAPCWLCASACAQAAVQRMGFGESWARAELGDRGDQAASRLLTDTADGGGTSGASPCGASMLKTSGLVAALTSRQVEPDGRGIIPGRWSSANLRS</sequence>
<accession>A0A2I0A8I8</accession>
<reference evidence="1 2" key="1">
    <citation type="journal article" date="2017" name="Nature">
        <title>The Apostasia genome and the evolution of orchids.</title>
        <authorList>
            <person name="Zhang G.Q."/>
            <person name="Liu K.W."/>
            <person name="Li Z."/>
            <person name="Lohaus R."/>
            <person name="Hsiao Y.Y."/>
            <person name="Niu S.C."/>
            <person name="Wang J.Y."/>
            <person name="Lin Y.C."/>
            <person name="Xu Q."/>
            <person name="Chen L.J."/>
            <person name="Yoshida K."/>
            <person name="Fujiwara S."/>
            <person name="Wang Z.W."/>
            <person name="Zhang Y.Q."/>
            <person name="Mitsuda N."/>
            <person name="Wang M."/>
            <person name="Liu G.H."/>
            <person name="Pecoraro L."/>
            <person name="Huang H.X."/>
            <person name="Xiao X.J."/>
            <person name="Lin M."/>
            <person name="Wu X.Y."/>
            <person name="Wu W.L."/>
            <person name="Chen Y.Y."/>
            <person name="Chang S.B."/>
            <person name="Sakamoto S."/>
            <person name="Ohme-Takagi M."/>
            <person name="Yagi M."/>
            <person name="Zeng S.J."/>
            <person name="Shen C.Y."/>
            <person name="Yeh C.M."/>
            <person name="Luo Y.B."/>
            <person name="Tsai W.C."/>
            <person name="Van de Peer Y."/>
            <person name="Liu Z.J."/>
        </authorList>
    </citation>
    <scope>NUCLEOTIDE SEQUENCE [LARGE SCALE GENOMIC DNA]</scope>
    <source>
        <strain evidence="2">cv. Shenzhen</strain>
        <tissue evidence="1">Stem</tissue>
    </source>
</reference>
<organism evidence="1 2">
    <name type="scientific">Apostasia shenzhenica</name>
    <dbReference type="NCBI Taxonomy" id="1088818"/>
    <lineage>
        <taxon>Eukaryota</taxon>
        <taxon>Viridiplantae</taxon>
        <taxon>Streptophyta</taxon>
        <taxon>Embryophyta</taxon>
        <taxon>Tracheophyta</taxon>
        <taxon>Spermatophyta</taxon>
        <taxon>Magnoliopsida</taxon>
        <taxon>Liliopsida</taxon>
        <taxon>Asparagales</taxon>
        <taxon>Orchidaceae</taxon>
        <taxon>Apostasioideae</taxon>
        <taxon>Apostasia</taxon>
    </lineage>
</organism>
<evidence type="ECO:0000313" key="1">
    <source>
        <dbReference type="EMBL" id="PKA51848.1"/>
    </source>
</evidence>
<keyword evidence="2" id="KW-1185">Reference proteome</keyword>
<protein>
    <submittedName>
        <fullName evidence="1">Uncharacterized protein</fullName>
    </submittedName>
</protein>
<gene>
    <name evidence="1" type="ORF">AXF42_Ash008077</name>
</gene>
<dbReference type="EMBL" id="KZ452012">
    <property type="protein sequence ID" value="PKA51848.1"/>
    <property type="molecule type" value="Genomic_DNA"/>
</dbReference>
<evidence type="ECO:0000313" key="2">
    <source>
        <dbReference type="Proteomes" id="UP000236161"/>
    </source>
</evidence>
<proteinExistence type="predicted"/>
<dbReference type="Proteomes" id="UP000236161">
    <property type="component" value="Unassembled WGS sequence"/>
</dbReference>
<dbReference type="AlphaFoldDB" id="A0A2I0A8I8"/>
<dbReference type="OrthoDB" id="786713at2759"/>
<name>A0A2I0A8I8_9ASPA</name>